<gene>
    <name evidence="2" type="ORF">CQS04_01770</name>
</gene>
<dbReference type="PROSITE" id="PS50980">
    <property type="entry name" value="COA_CT_NTER"/>
    <property type="match status" value="1"/>
</dbReference>
<dbReference type="EMBL" id="PCGR01000001">
    <property type="protein sequence ID" value="PJK17630.1"/>
    <property type="molecule type" value="Genomic_DNA"/>
</dbReference>
<dbReference type="Proteomes" id="UP000228680">
    <property type="component" value="Unassembled WGS sequence"/>
</dbReference>
<dbReference type="GO" id="GO:0009317">
    <property type="term" value="C:acetyl-CoA carboxylase complex"/>
    <property type="evidence" value="ECO:0007669"/>
    <property type="project" value="TreeGrafter"/>
</dbReference>
<evidence type="ECO:0000313" key="3">
    <source>
        <dbReference type="Proteomes" id="UP000228680"/>
    </source>
</evidence>
<dbReference type="Pfam" id="PF01039">
    <property type="entry name" value="Carboxyl_trans"/>
    <property type="match status" value="1"/>
</dbReference>
<dbReference type="InterPro" id="IPR011762">
    <property type="entry name" value="COA_CT_N"/>
</dbReference>
<dbReference type="Pfam" id="PF07687">
    <property type="entry name" value="M20_dimer"/>
    <property type="match status" value="1"/>
</dbReference>
<dbReference type="InterPro" id="IPR029045">
    <property type="entry name" value="ClpP/crotonase-like_dom_sf"/>
</dbReference>
<dbReference type="NCBIfam" id="TIGR01883">
    <property type="entry name" value="PepT-like"/>
    <property type="match status" value="1"/>
</dbReference>
<dbReference type="InterPro" id="IPR034733">
    <property type="entry name" value="AcCoA_carboxyl_beta"/>
</dbReference>
<comment type="caution">
    <text evidence="2">The sequence shown here is derived from an EMBL/GenBank/DDBJ whole genome shotgun (WGS) entry which is preliminary data.</text>
</comment>
<dbReference type="FunFam" id="3.90.226.10:FF:000016">
    <property type="entry name" value="Propionyl-CoA carboxylase, beta subunit"/>
    <property type="match status" value="1"/>
</dbReference>
<dbReference type="PANTHER" id="PTHR43842">
    <property type="entry name" value="PROPIONYL-COA CARBOXYLASE BETA CHAIN"/>
    <property type="match status" value="1"/>
</dbReference>
<dbReference type="PANTHER" id="PTHR43842:SF2">
    <property type="entry name" value="PROPIONYL-COA CARBOXYLASE BETA CHAIN, MITOCHONDRIAL"/>
    <property type="match status" value="1"/>
</dbReference>
<dbReference type="InterPro" id="IPR010162">
    <property type="entry name" value="PepT-like"/>
</dbReference>
<dbReference type="InterPro" id="IPR011650">
    <property type="entry name" value="Peptidase_M20_dimer"/>
</dbReference>
<dbReference type="OrthoDB" id="9803706at2"/>
<sequence length="473" mass="50274">MDMYDKINELYDRKRTIELGGGDERIEKQHEKGKLTARERIDLLLDEGTFVELSPFIKHRTTDFGMDKQEGPGDGVVTGYGKVHGKPVYLFSQDFTVFGGALGEMHALKIANVMDMAAKNGAPFIGLNDSGGARIQEGVVSLDGYGQIFYRNAIYSGVIPQISVILGPCAGGAVYSPAITDFVFMTDKTSQMFITGPKVIETVTGEKISSEDLGGSKVHNTISGNAHFRGATHGQIQVVITVGEESGLVGAKALDAALLDADYGYALDSDGEVGGIVVAAPYQAKLWTTVTGKPAHAGVAPEKGISAITVAAKSISAMSLGRIDDETTANIGRFEGGKATNIVCPEVHILSEARSLTEEKVTAQVDHMVNTFSTTAKQFGATAETKTEMMYPGFSYSESEPVVIFAKEALEALGLPVSIKRSGGGSDANILNGLGVPTVILSVGYEEIHTTNEAMPLDQLEKLADVVEQLVKK</sequence>
<dbReference type="InterPro" id="IPR036264">
    <property type="entry name" value="Bact_exopeptidase_dim_dom"/>
</dbReference>
<organism evidence="2 3">
    <name type="scientific">Chryseomicrobium excrementi</name>
    <dbReference type="NCBI Taxonomy" id="2041346"/>
    <lineage>
        <taxon>Bacteria</taxon>
        <taxon>Bacillati</taxon>
        <taxon>Bacillota</taxon>
        <taxon>Bacilli</taxon>
        <taxon>Bacillales</taxon>
        <taxon>Caryophanaceae</taxon>
        <taxon>Chryseomicrobium</taxon>
    </lineage>
</organism>
<keyword evidence="3" id="KW-1185">Reference proteome</keyword>
<dbReference type="Gene3D" id="3.40.630.10">
    <property type="entry name" value="Zn peptidases"/>
    <property type="match status" value="2"/>
</dbReference>
<proteinExistence type="predicted"/>
<dbReference type="GO" id="GO:0016787">
    <property type="term" value="F:hydrolase activity"/>
    <property type="evidence" value="ECO:0007669"/>
    <property type="project" value="InterPro"/>
</dbReference>
<dbReference type="Gene3D" id="3.90.226.10">
    <property type="entry name" value="2-enoyl-CoA Hydratase, Chain A, domain 1"/>
    <property type="match status" value="1"/>
</dbReference>
<feature type="domain" description="CoA carboxyltransferase N-terminal" evidence="1">
    <location>
        <begin position="3"/>
        <end position="259"/>
    </location>
</feature>
<dbReference type="InterPro" id="IPR002933">
    <property type="entry name" value="Peptidase_M20"/>
</dbReference>
<evidence type="ECO:0000259" key="1">
    <source>
        <dbReference type="PROSITE" id="PS50980"/>
    </source>
</evidence>
<dbReference type="AlphaFoldDB" id="A0A2M9F2D6"/>
<name>A0A2M9F2D6_9BACL</name>
<dbReference type="Pfam" id="PF01546">
    <property type="entry name" value="Peptidase_M20"/>
    <property type="match status" value="1"/>
</dbReference>
<dbReference type="SUPFAM" id="SSF55031">
    <property type="entry name" value="Bacterial exopeptidase dimerisation domain"/>
    <property type="match status" value="1"/>
</dbReference>
<dbReference type="InterPro" id="IPR051047">
    <property type="entry name" value="AccD/PCCB"/>
</dbReference>
<dbReference type="SUPFAM" id="SSF53187">
    <property type="entry name" value="Zn-dependent exopeptidases"/>
    <property type="match status" value="1"/>
</dbReference>
<accession>A0A2M9F2D6</accession>
<dbReference type="GO" id="GO:0004658">
    <property type="term" value="F:propionyl-CoA carboxylase activity"/>
    <property type="evidence" value="ECO:0007669"/>
    <property type="project" value="TreeGrafter"/>
</dbReference>
<reference evidence="2 3" key="1">
    <citation type="submission" date="2017-10" db="EMBL/GenBank/DDBJ databases">
        <title>Draft genome of Chryseomicrobium casticus sp. nov.</title>
        <authorList>
            <person name="Chakraborty R."/>
            <person name="Saha T."/>
        </authorList>
    </citation>
    <scope>NUCLEOTIDE SEQUENCE [LARGE SCALE GENOMIC DNA]</scope>
    <source>
        <strain evidence="2 3">ET03</strain>
    </source>
</reference>
<protein>
    <recommendedName>
        <fullName evidence="1">CoA carboxyltransferase N-terminal domain-containing protein</fullName>
    </recommendedName>
</protein>
<dbReference type="SUPFAM" id="SSF52096">
    <property type="entry name" value="ClpP/crotonase"/>
    <property type="match status" value="1"/>
</dbReference>
<evidence type="ECO:0000313" key="2">
    <source>
        <dbReference type="EMBL" id="PJK17630.1"/>
    </source>
</evidence>